<sequence length="208" mass="23290">MIPQDVPLHPHNRIDTAPLTLTGRHVRLEPLRAEHAATLAEISADTDVFRWYPAPVRDRAGMEAWVALALAEQQQGKALPFVTVDVATAAIAGSTRFGAIDRANWRAEIGWTWLAPRFQRTPLNTEAKFLMLAHAFEGWGCTRVEFKTDHMNAKSRAALARIGAVEEGTFRNHMVRADGTLRHSVYFSITDREWAGVKARLLAMLDRP</sequence>
<dbReference type="AlphaFoldDB" id="A0A858R896"/>
<dbReference type="Gene3D" id="3.40.630.30">
    <property type="match status" value="1"/>
</dbReference>
<dbReference type="InterPro" id="IPR016181">
    <property type="entry name" value="Acyl_CoA_acyltransferase"/>
</dbReference>
<name>A0A858R896_9PROT</name>
<dbReference type="SUPFAM" id="SSF55729">
    <property type="entry name" value="Acyl-CoA N-acyltransferases (Nat)"/>
    <property type="match status" value="1"/>
</dbReference>
<evidence type="ECO:0000259" key="1">
    <source>
        <dbReference type="PROSITE" id="PS51186"/>
    </source>
</evidence>
<dbReference type="KEGG" id="acru:HHL28_11240"/>
<accession>A0A858R896</accession>
<dbReference type="InterPro" id="IPR000182">
    <property type="entry name" value="GNAT_dom"/>
</dbReference>
<feature type="domain" description="N-acetyltransferase" evidence="1">
    <location>
        <begin position="26"/>
        <end position="192"/>
    </location>
</feature>
<gene>
    <name evidence="2" type="ORF">HHL28_11240</name>
</gene>
<dbReference type="Proteomes" id="UP000501891">
    <property type="component" value="Chromosome"/>
</dbReference>
<dbReference type="GO" id="GO:0016747">
    <property type="term" value="F:acyltransferase activity, transferring groups other than amino-acyl groups"/>
    <property type="evidence" value="ECO:0007669"/>
    <property type="project" value="InterPro"/>
</dbReference>
<evidence type="ECO:0000313" key="2">
    <source>
        <dbReference type="EMBL" id="QJE73584.1"/>
    </source>
</evidence>
<proteinExistence type="predicted"/>
<dbReference type="PROSITE" id="PS51186">
    <property type="entry name" value="GNAT"/>
    <property type="match status" value="1"/>
</dbReference>
<protein>
    <submittedName>
        <fullName evidence="2">GNAT family N-acetyltransferase</fullName>
    </submittedName>
</protein>
<dbReference type="PANTHER" id="PTHR43610:SF1">
    <property type="entry name" value="N-ACETYLTRANSFERASE DOMAIN-CONTAINING PROTEIN"/>
    <property type="match status" value="1"/>
</dbReference>
<keyword evidence="3" id="KW-1185">Reference proteome</keyword>
<organism evidence="2 3">
    <name type="scientific">Aerophototrophica crusticola</name>
    <dbReference type="NCBI Taxonomy" id="1709002"/>
    <lineage>
        <taxon>Bacteria</taxon>
        <taxon>Pseudomonadati</taxon>
        <taxon>Pseudomonadota</taxon>
        <taxon>Alphaproteobacteria</taxon>
        <taxon>Rhodospirillales</taxon>
        <taxon>Rhodospirillaceae</taxon>
        <taxon>Aerophototrophica</taxon>
    </lineage>
</organism>
<evidence type="ECO:0000313" key="3">
    <source>
        <dbReference type="Proteomes" id="UP000501891"/>
    </source>
</evidence>
<dbReference type="Pfam" id="PF13302">
    <property type="entry name" value="Acetyltransf_3"/>
    <property type="match status" value="1"/>
</dbReference>
<dbReference type="PANTHER" id="PTHR43610">
    <property type="entry name" value="BLL6696 PROTEIN"/>
    <property type="match status" value="1"/>
</dbReference>
<dbReference type="EMBL" id="CP051775">
    <property type="protein sequence ID" value="QJE73584.1"/>
    <property type="molecule type" value="Genomic_DNA"/>
</dbReference>
<reference evidence="2" key="1">
    <citation type="submission" date="2020-04" db="EMBL/GenBank/DDBJ databases">
        <title>A desert anoxygenic phototrophic bacterium fixes CO2 using RubisCO under aerobic conditions.</title>
        <authorList>
            <person name="Tang K."/>
        </authorList>
    </citation>
    <scope>NUCLEOTIDE SEQUENCE [LARGE SCALE GENOMIC DNA]</scope>
    <source>
        <strain evidence="2">MIMtkB3</strain>
    </source>
</reference>